<dbReference type="Proteomes" id="UP001482620">
    <property type="component" value="Unassembled WGS sequence"/>
</dbReference>
<evidence type="ECO:0000256" key="1">
    <source>
        <dbReference type="SAM" id="MobiDB-lite"/>
    </source>
</evidence>
<gene>
    <name evidence="2" type="ORF">ILYODFUR_038238</name>
</gene>
<proteinExistence type="predicted"/>
<protein>
    <submittedName>
        <fullName evidence="2">Uncharacterized protein</fullName>
    </submittedName>
</protein>
<reference evidence="2 3" key="1">
    <citation type="submission" date="2021-06" db="EMBL/GenBank/DDBJ databases">
        <authorList>
            <person name="Palmer J.M."/>
        </authorList>
    </citation>
    <scope>NUCLEOTIDE SEQUENCE [LARGE SCALE GENOMIC DNA]</scope>
    <source>
        <strain evidence="3">if_2019</strain>
        <tissue evidence="2">Muscle</tissue>
    </source>
</reference>
<keyword evidence="3" id="KW-1185">Reference proteome</keyword>
<feature type="region of interest" description="Disordered" evidence="1">
    <location>
        <begin position="50"/>
        <end position="136"/>
    </location>
</feature>
<feature type="compositionally biased region" description="Basic residues" evidence="1">
    <location>
        <begin position="53"/>
        <end position="62"/>
    </location>
</feature>
<evidence type="ECO:0000313" key="2">
    <source>
        <dbReference type="EMBL" id="MEQ2250269.1"/>
    </source>
</evidence>
<evidence type="ECO:0000313" key="3">
    <source>
        <dbReference type="Proteomes" id="UP001482620"/>
    </source>
</evidence>
<comment type="caution">
    <text evidence="2">The sequence shown here is derived from an EMBL/GenBank/DDBJ whole genome shotgun (WGS) entry which is preliminary data.</text>
</comment>
<sequence length="186" mass="21300">MFDIFLLQIWKNETVAEQEKRSPRERPILLSRDIESKLVLLEREMNYLLNKAKFAKPKPKPKAKNETSPNAGNNANATAEEKIIPSTDESENPKTESLEEQKLGESPPNEENTQQTSSDTQSQPTEETISKGQKILKLQPQILNELKRSRCGFRAGTKRREQRRKFKPSLPSILMGNMRLLEKQVG</sequence>
<organism evidence="2 3">
    <name type="scientific">Ilyodon furcidens</name>
    <name type="common">goldbreast splitfin</name>
    <dbReference type="NCBI Taxonomy" id="33524"/>
    <lineage>
        <taxon>Eukaryota</taxon>
        <taxon>Metazoa</taxon>
        <taxon>Chordata</taxon>
        <taxon>Craniata</taxon>
        <taxon>Vertebrata</taxon>
        <taxon>Euteleostomi</taxon>
        <taxon>Actinopterygii</taxon>
        <taxon>Neopterygii</taxon>
        <taxon>Teleostei</taxon>
        <taxon>Neoteleostei</taxon>
        <taxon>Acanthomorphata</taxon>
        <taxon>Ovalentaria</taxon>
        <taxon>Atherinomorphae</taxon>
        <taxon>Cyprinodontiformes</taxon>
        <taxon>Goodeidae</taxon>
        <taxon>Ilyodon</taxon>
    </lineage>
</organism>
<feature type="compositionally biased region" description="Basic and acidic residues" evidence="1">
    <location>
        <begin position="91"/>
        <end position="103"/>
    </location>
</feature>
<accession>A0ABV0UZJ3</accession>
<name>A0ABV0UZJ3_9TELE</name>
<dbReference type="EMBL" id="JAHRIQ010090346">
    <property type="protein sequence ID" value="MEQ2250269.1"/>
    <property type="molecule type" value="Genomic_DNA"/>
</dbReference>
<feature type="compositionally biased region" description="Low complexity" evidence="1">
    <location>
        <begin position="110"/>
        <end position="127"/>
    </location>
</feature>